<dbReference type="EMBL" id="BMIX01000006">
    <property type="protein sequence ID" value="GGG41352.1"/>
    <property type="molecule type" value="Genomic_DNA"/>
</dbReference>
<dbReference type="RefSeq" id="WP_011708979.1">
    <property type="nucleotide sequence ID" value="NZ_BMIX01000006.1"/>
</dbReference>
<organism evidence="1 2">
    <name type="scientific">Christiangramia forsetii</name>
    <dbReference type="NCBI Taxonomy" id="411153"/>
    <lineage>
        <taxon>Bacteria</taxon>
        <taxon>Pseudomonadati</taxon>
        <taxon>Bacteroidota</taxon>
        <taxon>Flavobacteriia</taxon>
        <taxon>Flavobacteriales</taxon>
        <taxon>Flavobacteriaceae</taxon>
        <taxon>Christiangramia</taxon>
    </lineage>
</organism>
<sequence length="347" mass="37686">MKITKLFILGLVGSFLMNSCTTDDDDMPDVVAEDDYSDGILILNEGSQSAGTVSFLEADYSSIENNIFESVNVDMDLGLFVQSIFFDEENAYIISNGSNLITVVDRYTFEFKGAVDSGLNVPLFGAVSNGKAFVSNVADFASAEDDFIAVIDLVNLEVEETVVAGTYLSEVMVDNGLVYVEGAAYGAGNSIEVFDPASLTFTKSIPTNNALNSFAIEGSSLFALSSTKLERIDLNTDTVISEIEFSENFPGVNNLDIENGMIYFTSGTSVYELNQDFEEEPTEALLSYESTSQYGQMYAFNVEDQYIYISDAGDFASNGTVRVYTISGGLVDEFEAGIAPNGFYFND</sequence>
<evidence type="ECO:0008006" key="3">
    <source>
        <dbReference type="Google" id="ProtNLM"/>
    </source>
</evidence>
<dbReference type="Pfam" id="PF16819">
    <property type="entry name" value="DUF5074"/>
    <property type="match status" value="1"/>
</dbReference>
<reference evidence="2" key="1">
    <citation type="journal article" date="2019" name="Int. J. Syst. Evol. Microbiol.">
        <title>The Global Catalogue of Microorganisms (GCM) 10K type strain sequencing project: providing services to taxonomists for standard genome sequencing and annotation.</title>
        <authorList>
            <consortium name="The Broad Institute Genomics Platform"/>
            <consortium name="The Broad Institute Genome Sequencing Center for Infectious Disease"/>
            <person name="Wu L."/>
            <person name="Ma J."/>
        </authorList>
    </citation>
    <scope>NUCLEOTIDE SEQUENCE [LARGE SCALE GENOMIC DNA]</scope>
    <source>
        <strain evidence="2">CGMCC 1.15422</strain>
    </source>
</reference>
<accession>A0ABQ1WS93</accession>
<protein>
    <recommendedName>
        <fullName evidence="3">Quinoprotein amine dehydrogenase</fullName>
    </recommendedName>
</protein>
<dbReference type="Gene3D" id="2.130.10.10">
    <property type="entry name" value="YVTN repeat-like/Quinoprotein amine dehydrogenase"/>
    <property type="match status" value="1"/>
</dbReference>
<evidence type="ECO:0000313" key="2">
    <source>
        <dbReference type="Proteomes" id="UP000605733"/>
    </source>
</evidence>
<dbReference type="InterPro" id="IPR031815">
    <property type="entry name" value="DUF5074"/>
</dbReference>
<dbReference type="InterPro" id="IPR015943">
    <property type="entry name" value="WD40/YVTN_repeat-like_dom_sf"/>
</dbReference>
<proteinExistence type="predicted"/>
<gene>
    <name evidence="1" type="ORF">GCM10011532_26330</name>
</gene>
<keyword evidence="2" id="KW-1185">Reference proteome</keyword>
<dbReference type="InterPro" id="IPR011048">
    <property type="entry name" value="Haem_d1_sf"/>
</dbReference>
<name>A0ABQ1WS93_9FLAO</name>
<evidence type="ECO:0000313" key="1">
    <source>
        <dbReference type="EMBL" id="GGG41352.1"/>
    </source>
</evidence>
<dbReference type="InterPro" id="IPR051200">
    <property type="entry name" value="Host-pathogen_enzymatic-act"/>
</dbReference>
<dbReference type="SUPFAM" id="SSF51004">
    <property type="entry name" value="C-terminal (heme d1) domain of cytochrome cd1-nitrite reductase"/>
    <property type="match status" value="1"/>
</dbReference>
<dbReference type="Proteomes" id="UP000605733">
    <property type="component" value="Unassembled WGS sequence"/>
</dbReference>
<dbReference type="PANTHER" id="PTHR47197:SF3">
    <property type="entry name" value="DIHYDRO-HEME D1 DEHYDROGENASE"/>
    <property type="match status" value="1"/>
</dbReference>
<comment type="caution">
    <text evidence="1">The sequence shown here is derived from an EMBL/GenBank/DDBJ whole genome shotgun (WGS) entry which is preliminary data.</text>
</comment>
<dbReference type="PANTHER" id="PTHR47197">
    <property type="entry name" value="PROTEIN NIRF"/>
    <property type="match status" value="1"/>
</dbReference>